<feature type="transmembrane region" description="Helical" evidence="6">
    <location>
        <begin position="6"/>
        <end position="27"/>
    </location>
</feature>
<sequence>MTYTSWTVRTLAVPSAIWLAFACGFAVHTLDPLFAMLALGMCPLALLWAVAWLFASALGKERLPVTQSDPTSRAQSLASAAPAISPAGVTPSVAASTTLSTITPAPPLVWRRYVARTLDLLLWTFLAGYAMAFINTVTGWRLLQFHSTSMMNMSFLGMVYLPLALFLDALVYAACGNSIGKALLGIRVVEPDGAAPSFDRYLSRNFSVWARGLAFGLPVAQPLVMILNAVLLKRDGITAWDARLNFRVVREPCAAVHYLLAVVFAALLVSTVAYHRAMHHSAGGITPAVKIQKEAIRARPATAETLETVAGAKKL</sequence>
<feature type="transmembrane region" description="Helical" evidence="6">
    <location>
        <begin position="34"/>
        <end position="55"/>
    </location>
</feature>
<keyword evidence="9" id="KW-1185">Reference proteome</keyword>
<reference evidence="9" key="1">
    <citation type="submission" date="2016-10" db="EMBL/GenBank/DDBJ databases">
        <authorList>
            <person name="Varghese N."/>
            <person name="Submissions S."/>
        </authorList>
    </citation>
    <scope>NUCLEOTIDE SEQUENCE [LARGE SCALE GENOMIC DNA]</scope>
    <source>
        <strain evidence="9">LMG 24000</strain>
    </source>
</reference>
<evidence type="ECO:0000256" key="1">
    <source>
        <dbReference type="ARBA" id="ARBA00004651"/>
    </source>
</evidence>
<name>A0A1H4GJE6_9BURK</name>
<comment type="subcellular location">
    <subcellularLocation>
        <location evidence="1">Cell membrane</location>
        <topology evidence="1">Multi-pass membrane protein</topology>
    </subcellularLocation>
</comment>
<keyword evidence="3 6" id="KW-0812">Transmembrane</keyword>
<dbReference type="Proteomes" id="UP000198638">
    <property type="component" value="Unassembled WGS sequence"/>
</dbReference>
<dbReference type="GO" id="GO:0005886">
    <property type="term" value="C:plasma membrane"/>
    <property type="evidence" value="ECO:0007669"/>
    <property type="project" value="UniProtKB-SubCell"/>
</dbReference>
<dbReference type="PANTHER" id="PTHR36115:SF6">
    <property type="entry name" value="PROLINE-RICH ANTIGEN HOMOLOG"/>
    <property type="match status" value="1"/>
</dbReference>
<dbReference type="Pfam" id="PF06271">
    <property type="entry name" value="RDD"/>
    <property type="match status" value="1"/>
</dbReference>
<organism evidence="8 9">
    <name type="scientific">Paraburkholderia sartisoli</name>
    <dbReference type="NCBI Taxonomy" id="83784"/>
    <lineage>
        <taxon>Bacteria</taxon>
        <taxon>Pseudomonadati</taxon>
        <taxon>Pseudomonadota</taxon>
        <taxon>Betaproteobacteria</taxon>
        <taxon>Burkholderiales</taxon>
        <taxon>Burkholderiaceae</taxon>
        <taxon>Paraburkholderia</taxon>
    </lineage>
</organism>
<protein>
    <submittedName>
        <fullName evidence="8">RDD family protein</fullName>
    </submittedName>
</protein>
<feature type="transmembrane region" description="Helical" evidence="6">
    <location>
        <begin position="120"/>
        <end position="143"/>
    </location>
</feature>
<dbReference type="OrthoDB" id="8960697at2"/>
<evidence type="ECO:0000256" key="2">
    <source>
        <dbReference type="ARBA" id="ARBA00022475"/>
    </source>
</evidence>
<keyword evidence="4 6" id="KW-1133">Transmembrane helix</keyword>
<proteinExistence type="predicted"/>
<dbReference type="InterPro" id="IPR051791">
    <property type="entry name" value="Pra-immunoreactive"/>
</dbReference>
<keyword evidence="2" id="KW-1003">Cell membrane</keyword>
<dbReference type="PANTHER" id="PTHR36115">
    <property type="entry name" value="PROLINE-RICH ANTIGEN HOMOLOG-RELATED"/>
    <property type="match status" value="1"/>
</dbReference>
<evidence type="ECO:0000313" key="8">
    <source>
        <dbReference type="EMBL" id="SEB09749.1"/>
    </source>
</evidence>
<dbReference type="AlphaFoldDB" id="A0A1H4GJE6"/>
<evidence type="ECO:0000313" key="9">
    <source>
        <dbReference type="Proteomes" id="UP000198638"/>
    </source>
</evidence>
<accession>A0A1H4GJE6</accession>
<evidence type="ECO:0000256" key="3">
    <source>
        <dbReference type="ARBA" id="ARBA00022692"/>
    </source>
</evidence>
<gene>
    <name evidence="8" type="ORF">SAMN05192564_10690</name>
</gene>
<dbReference type="EMBL" id="FNRQ01000006">
    <property type="protein sequence ID" value="SEB09749.1"/>
    <property type="molecule type" value="Genomic_DNA"/>
</dbReference>
<feature type="transmembrane region" description="Helical" evidence="6">
    <location>
        <begin position="253"/>
        <end position="274"/>
    </location>
</feature>
<evidence type="ECO:0000259" key="7">
    <source>
        <dbReference type="Pfam" id="PF06271"/>
    </source>
</evidence>
<keyword evidence="5 6" id="KW-0472">Membrane</keyword>
<dbReference type="InterPro" id="IPR010432">
    <property type="entry name" value="RDD"/>
</dbReference>
<feature type="domain" description="RDD" evidence="7">
    <location>
        <begin position="107"/>
        <end position="232"/>
    </location>
</feature>
<evidence type="ECO:0000256" key="6">
    <source>
        <dbReference type="SAM" id="Phobius"/>
    </source>
</evidence>
<evidence type="ECO:0000256" key="4">
    <source>
        <dbReference type="ARBA" id="ARBA00022989"/>
    </source>
</evidence>
<feature type="transmembrane region" description="Helical" evidence="6">
    <location>
        <begin position="208"/>
        <end position="232"/>
    </location>
</feature>
<evidence type="ECO:0000256" key="5">
    <source>
        <dbReference type="ARBA" id="ARBA00023136"/>
    </source>
</evidence>
<dbReference type="RefSeq" id="WP_090535392.1">
    <property type="nucleotide sequence ID" value="NZ_FNRQ01000006.1"/>
</dbReference>
<feature type="transmembrane region" description="Helical" evidence="6">
    <location>
        <begin position="155"/>
        <end position="174"/>
    </location>
</feature>